<keyword evidence="1" id="KW-0732">Signal</keyword>
<keyword evidence="3" id="KW-1185">Reference proteome</keyword>
<reference evidence="2 3" key="1">
    <citation type="submission" date="2024-01" db="EMBL/GenBank/DDBJ databases">
        <title>The diversity of rhizobia nodulating Mimosa spp. in eleven states of Brazil covering several biomes is determined by host plant, location, and edaphic factors.</title>
        <authorList>
            <person name="Rouws L."/>
            <person name="Barauna A."/>
            <person name="Beukes C."/>
            <person name="De Faria S.M."/>
            <person name="Gross E."/>
            <person name="Dos Reis Junior F.B."/>
            <person name="Simon M."/>
            <person name="Maluk M."/>
            <person name="Odee D.W."/>
            <person name="Kenicer G."/>
            <person name="Young J.P.W."/>
            <person name="Reis V.M."/>
            <person name="Zilli J."/>
            <person name="James E.K."/>
        </authorList>
    </citation>
    <scope>NUCLEOTIDE SEQUENCE [LARGE SCALE GENOMIC DNA]</scope>
    <source>
        <strain evidence="2 3">JPY77</strain>
    </source>
</reference>
<name>A0ABU9QIY6_9BURK</name>
<sequence>MKLLRRGVLMALSISLDAICASGYPFTSPGWWLIDEVEPVFMRIVEYILKTLADDLLHVIEVGGVHRSPLLLHAILTRDDPFQRKVDQDSV</sequence>
<protein>
    <recommendedName>
        <fullName evidence="4">Secreted protein</fullName>
    </recommendedName>
</protein>
<proteinExistence type="predicted"/>
<gene>
    <name evidence="2" type="ORF">V4C55_27340</name>
</gene>
<accession>A0ABU9QIY6</accession>
<comment type="caution">
    <text evidence="2">The sequence shown here is derived from an EMBL/GenBank/DDBJ whole genome shotgun (WGS) entry which is preliminary data.</text>
</comment>
<dbReference type="EMBL" id="JAZHGC010000026">
    <property type="protein sequence ID" value="MEM5289440.1"/>
    <property type="molecule type" value="Genomic_DNA"/>
</dbReference>
<dbReference type="RefSeq" id="WP_201657821.1">
    <property type="nucleotide sequence ID" value="NZ_CAJHCS010000028.1"/>
</dbReference>
<feature type="chain" id="PRO_5046907024" description="Secreted protein" evidence="1">
    <location>
        <begin position="21"/>
        <end position="91"/>
    </location>
</feature>
<evidence type="ECO:0008006" key="4">
    <source>
        <dbReference type="Google" id="ProtNLM"/>
    </source>
</evidence>
<organism evidence="2 3">
    <name type="scientific">Paraburkholderia sabiae</name>
    <dbReference type="NCBI Taxonomy" id="273251"/>
    <lineage>
        <taxon>Bacteria</taxon>
        <taxon>Pseudomonadati</taxon>
        <taxon>Pseudomonadota</taxon>
        <taxon>Betaproteobacteria</taxon>
        <taxon>Burkholderiales</taxon>
        <taxon>Burkholderiaceae</taxon>
        <taxon>Paraburkholderia</taxon>
    </lineage>
</organism>
<feature type="signal peptide" evidence="1">
    <location>
        <begin position="1"/>
        <end position="20"/>
    </location>
</feature>
<evidence type="ECO:0000256" key="1">
    <source>
        <dbReference type="SAM" id="SignalP"/>
    </source>
</evidence>
<evidence type="ECO:0000313" key="3">
    <source>
        <dbReference type="Proteomes" id="UP001494588"/>
    </source>
</evidence>
<evidence type="ECO:0000313" key="2">
    <source>
        <dbReference type="EMBL" id="MEM5289440.1"/>
    </source>
</evidence>
<dbReference type="Proteomes" id="UP001494588">
    <property type="component" value="Unassembled WGS sequence"/>
</dbReference>